<dbReference type="OrthoDB" id="7537227at2759"/>
<dbReference type="EMBL" id="CP097504">
    <property type="protein sequence ID" value="URD88002.1"/>
    <property type="molecule type" value="Genomic_DNA"/>
</dbReference>
<keyword evidence="1" id="KW-0472">Membrane</keyword>
<dbReference type="Proteomes" id="UP001055439">
    <property type="component" value="Chromosome 2"/>
</dbReference>
<dbReference type="PANTHER" id="PTHR23315:SF238">
    <property type="entry name" value="ARM REPEAT SUPERFAMILY PROTEIN"/>
    <property type="match status" value="1"/>
</dbReference>
<dbReference type="PANTHER" id="PTHR23315">
    <property type="entry name" value="U BOX DOMAIN-CONTAINING"/>
    <property type="match status" value="1"/>
</dbReference>
<reference evidence="3" key="1">
    <citation type="submission" date="2022-05" db="EMBL/GenBank/DDBJ databases">
        <title>The Musa troglodytarum L. genome provides insights into the mechanism of non-climacteric behaviour and enrichment of carotenoids.</title>
        <authorList>
            <person name="Wang J."/>
        </authorList>
    </citation>
    <scope>NUCLEOTIDE SEQUENCE</scope>
    <source>
        <tissue evidence="3">Leaf</tissue>
    </source>
</reference>
<keyword evidence="2" id="KW-0732">Signal</keyword>
<protein>
    <submittedName>
        <fullName evidence="3">U-box domain-containing protein</fullName>
    </submittedName>
</protein>
<gene>
    <name evidence="3" type="ORF">MUK42_28460</name>
</gene>
<keyword evidence="1" id="KW-1133">Transmembrane helix</keyword>
<accession>A0A9E7F5I9</accession>
<evidence type="ECO:0000313" key="3">
    <source>
        <dbReference type="EMBL" id="URD88002.1"/>
    </source>
</evidence>
<name>A0A9E7F5I9_9LILI</name>
<proteinExistence type="predicted"/>
<evidence type="ECO:0000256" key="2">
    <source>
        <dbReference type="SAM" id="SignalP"/>
    </source>
</evidence>
<feature type="chain" id="PRO_5039612857" evidence="2">
    <location>
        <begin position="23"/>
        <end position="204"/>
    </location>
</feature>
<sequence length="204" mass="22529">MCTPGILDSLVVALRLLSSATTQHIIVTLYSRLFVKAYCSIIKSKKPLIVALVDRLGTPSALTKFINDVLKAFFNLTLYLVNRTTLIKLSIVLPLFVLIVKDKQRRVVAKCNESVKVFQRMDDLSALMDLVVGVKGRARKNIVTVLLNLVKNNGDKTVRDVKEVDGAKATVMALVDDNSKVSTRGKSKVKMLSRVLKSGWGSQL</sequence>
<evidence type="ECO:0000256" key="1">
    <source>
        <dbReference type="SAM" id="Phobius"/>
    </source>
</evidence>
<keyword evidence="4" id="KW-1185">Reference proteome</keyword>
<organism evidence="3 4">
    <name type="scientific">Musa troglodytarum</name>
    <name type="common">fe'i banana</name>
    <dbReference type="NCBI Taxonomy" id="320322"/>
    <lineage>
        <taxon>Eukaryota</taxon>
        <taxon>Viridiplantae</taxon>
        <taxon>Streptophyta</taxon>
        <taxon>Embryophyta</taxon>
        <taxon>Tracheophyta</taxon>
        <taxon>Spermatophyta</taxon>
        <taxon>Magnoliopsida</taxon>
        <taxon>Liliopsida</taxon>
        <taxon>Zingiberales</taxon>
        <taxon>Musaceae</taxon>
        <taxon>Musa</taxon>
    </lineage>
</organism>
<feature type="signal peptide" evidence="2">
    <location>
        <begin position="1"/>
        <end position="22"/>
    </location>
</feature>
<feature type="transmembrane region" description="Helical" evidence="1">
    <location>
        <begin position="80"/>
        <end position="100"/>
    </location>
</feature>
<keyword evidence="1" id="KW-0812">Transmembrane</keyword>
<dbReference type="AlphaFoldDB" id="A0A9E7F5I9"/>
<evidence type="ECO:0000313" key="4">
    <source>
        <dbReference type="Proteomes" id="UP001055439"/>
    </source>
</evidence>